<dbReference type="EMBL" id="CP031222">
    <property type="protein sequence ID" value="AXI01550.1"/>
    <property type="molecule type" value="Genomic_DNA"/>
</dbReference>
<proteinExistence type="inferred from homology"/>
<reference evidence="6 7" key="1">
    <citation type="submission" date="2018-07" db="EMBL/GenBank/DDBJ databases">
        <title>Genome sequencing of Moraxellaceae gen. HYN0046.</title>
        <authorList>
            <person name="Kim M."/>
            <person name="Yi H."/>
        </authorList>
    </citation>
    <scope>NUCLEOTIDE SEQUENCE [LARGE SCALE GENOMIC DNA]</scope>
    <source>
        <strain evidence="6 7">HYN0046</strain>
    </source>
</reference>
<keyword evidence="7" id="KW-1185">Reference proteome</keyword>
<dbReference type="InterPro" id="IPR003489">
    <property type="entry name" value="RHF/RaiA"/>
</dbReference>
<evidence type="ECO:0000256" key="5">
    <source>
        <dbReference type="ARBA" id="ARBA00041319"/>
    </source>
</evidence>
<dbReference type="InterPro" id="IPR036567">
    <property type="entry name" value="RHF-like"/>
</dbReference>
<dbReference type="PANTHER" id="PTHR33231:SF1">
    <property type="entry name" value="30S RIBOSOMAL PROTEIN"/>
    <property type="match status" value="1"/>
</dbReference>
<dbReference type="Proteomes" id="UP000253940">
    <property type="component" value="Chromosome"/>
</dbReference>
<evidence type="ECO:0000313" key="6">
    <source>
        <dbReference type="EMBL" id="AXI01550.1"/>
    </source>
</evidence>
<comment type="subunit">
    <text evidence="3">Associates exclusively with 100S ribosomes, which are dimers of 70S ribosomes.</text>
</comment>
<evidence type="ECO:0000256" key="3">
    <source>
        <dbReference type="ARBA" id="ARBA00038695"/>
    </source>
</evidence>
<dbReference type="NCBIfam" id="TIGR00741">
    <property type="entry name" value="yfiA"/>
    <property type="match status" value="1"/>
</dbReference>
<dbReference type="Pfam" id="PF02482">
    <property type="entry name" value="Ribosomal_S30AE"/>
    <property type="match status" value="1"/>
</dbReference>
<evidence type="ECO:0000256" key="1">
    <source>
        <dbReference type="ARBA" id="ARBA00022845"/>
    </source>
</evidence>
<evidence type="ECO:0000256" key="4">
    <source>
        <dbReference type="ARBA" id="ARBA00041148"/>
    </source>
</evidence>
<dbReference type="RefSeq" id="WP_114897660.1">
    <property type="nucleotide sequence ID" value="NZ_CP031222.1"/>
</dbReference>
<dbReference type="AlphaFoldDB" id="A0A345P2P1"/>
<keyword evidence="1" id="KW-0810">Translation regulation</keyword>
<protein>
    <recommendedName>
        <fullName evidence="4">Ribosome hibernation promoting factor</fullName>
    </recommendedName>
    <alternativeName>
        <fullName evidence="5">Hibernation factor HPF</fullName>
    </alternativeName>
</protein>
<dbReference type="Gene3D" id="3.30.160.100">
    <property type="entry name" value="Ribosome hibernation promotion factor-like"/>
    <property type="match status" value="1"/>
</dbReference>
<evidence type="ECO:0000256" key="2">
    <source>
        <dbReference type="ARBA" id="ARBA00038434"/>
    </source>
</evidence>
<dbReference type="GO" id="GO:0045900">
    <property type="term" value="P:negative regulation of translational elongation"/>
    <property type="evidence" value="ECO:0007669"/>
    <property type="project" value="TreeGrafter"/>
</dbReference>
<dbReference type="InterPro" id="IPR050574">
    <property type="entry name" value="HPF/YfiA_ribosome-assoc"/>
</dbReference>
<name>A0A345P2P1_9GAMM</name>
<evidence type="ECO:0000313" key="7">
    <source>
        <dbReference type="Proteomes" id="UP000253940"/>
    </source>
</evidence>
<dbReference type="SUPFAM" id="SSF69754">
    <property type="entry name" value="Ribosome binding protein Y (YfiA homologue)"/>
    <property type="match status" value="1"/>
</dbReference>
<dbReference type="OrthoDB" id="9795980at2"/>
<organism evidence="6 7">
    <name type="scientific">Aquirhabdus parva</name>
    <dbReference type="NCBI Taxonomy" id="2283318"/>
    <lineage>
        <taxon>Bacteria</taxon>
        <taxon>Pseudomonadati</taxon>
        <taxon>Pseudomonadota</taxon>
        <taxon>Gammaproteobacteria</taxon>
        <taxon>Moraxellales</taxon>
        <taxon>Moraxellaceae</taxon>
        <taxon>Aquirhabdus</taxon>
    </lineage>
</organism>
<dbReference type="GO" id="GO:0022627">
    <property type="term" value="C:cytosolic small ribosomal subunit"/>
    <property type="evidence" value="ECO:0007669"/>
    <property type="project" value="TreeGrafter"/>
</dbReference>
<dbReference type="GO" id="GO:0043024">
    <property type="term" value="F:ribosomal small subunit binding"/>
    <property type="evidence" value="ECO:0007669"/>
    <property type="project" value="TreeGrafter"/>
</dbReference>
<accession>A0A345P2P1</accession>
<comment type="similarity">
    <text evidence="2">Belongs to the HPF/YfiA ribosome-associated protein family. Short HPF subfamily.</text>
</comment>
<dbReference type="KEGG" id="mbah:HYN46_00730"/>
<dbReference type="CDD" id="cd00552">
    <property type="entry name" value="RaiA"/>
    <property type="match status" value="1"/>
</dbReference>
<dbReference type="PANTHER" id="PTHR33231">
    <property type="entry name" value="30S RIBOSOMAL PROTEIN"/>
    <property type="match status" value="1"/>
</dbReference>
<gene>
    <name evidence="6" type="primary">raiA</name>
    <name evidence="6" type="ORF">HYN46_00730</name>
</gene>
<sequence length="120" mass="13734">MQIKISGHHVSVSPEMESSVHDKLAKVERHFDHINSMQVIFSKENHHSDSSYDGRKGLANHKAEVILRVPGSELFAQATADNVQTTLDLLVDKLDRQIVRHKERLKNHSNQTHHQQFALE</sequence>